<dbReference type="GO" id="GO:0030246">
    <property type="term" value="F:carbohydrate binding"/>
    <property type="evidence" value="ECO:0007669"/>
    <property type="project" value="InterPro"/>
</dbReference>
<name>A0A4Q7YPQ8_9BACT</name>
<dbReference type="Proteomes" id="UP000292958">
    <property type="component" value="Unassembled WGS sequence"/>
</dbReference>
<evidence type="ECO:0000313" key="3">
    <source>
        <dbReference type="EMBL" id="RZU39064.1"/>
    </source>
</evidence>
<dbReference type="EMBL" id="SHKW01000001">
    <property type="protein sequence ID" value="RZU39064.1"/>
    <property type="molecule type" value="Genomic_DNA"/>
</dbReference>
<evidence type="ECO:0000259" key="2">
    <source>
        <dbReference type="Pfam" id="PF16011"/>
    </source>
</evidence>
<feature type="signal peptide" evidence="1">
    <location>
        <begin position="1"/>
        <end position="25"/>
    </location>
</feature>
<evidence type="ECO:0000313" key="4">
    <source>
        <dbReference type="Proteomes" id="UP000292958"/>
    </source>
</evidence>
<proteinExistence type="predicted"/>
<comment type="caution">
    <text evidence="3">The sequence shown here is derived from an EMBL/GenBank/DDBJ whole genome shotgun (WGS) entry which is preliminary data.</text>
</comment>
<feature type="domain" description="Carbohydrate-binding" evidence="2">
    <location>
        <begin position="178"/>
        <end position="241"/>
    </location>
</feature>
<dbReference type="AlphaFoldDB" id="A0A4Q7YPQ8"/>
<organism evidence="3 4">
    <name type="scientific">Edaphobacter modestus</name>
    <dbReference type="NCBI Taxonomy" id="388466"/>
    <lineage>
        <taxon>Bacteria</taxon>
        <taxon>Pseudomonadati</taxon>
        <taxon>Acidobacteriota</taxon>
        <taxon>Terriglobia</taxon>
        <taxon>Terriglobales</taxon>
        <taxon>Acidobacteriaceae</taxon>
        <taxon>Edaphobacter</taxon>
    </lineage>
</organism>
<protein>
    <submittedName>
        <fullName evidence="3">Cellulose/xylan binding protein with CBM9 domain</fullName>
    </submittedName>
</protein>
<dbReference type="Pfam" id="PF16011">
    <property type="entry name" value="CBM9_2"/>
    <property type="match status" value="1"/>
</dbReference>
<keyword evidence="4" id="KW-1185">Reference proteome</keyword>
<reference evidence="3 4" key="1">
    <citation type="submission" date="2019-02" db="EMBL/GenBank/DDBJ databases">
        <title>Genomic Encyclopedia of Archaeal and Bacterial Type Strains, Phase II (KMG-II): from individual species to whole genera.</title>
        <authorList>
            <person name="Goeker M."/>
        </authorList>
    </citation>
    <scope>NUCLEOTIDE SEQUENCE [LARGE SCALE GENOMIC DNA]</scope>
    <source>
        <strain evidence="3 4">DSM 18101</strain>
    </source>
</reference>
<accession>A0A4Q7YPQ8</accession>
<feature type="chain" id="PRO_5020276658" evidence="1">
    <location>
        <begin position="26"/>
        <end position="250"/>
    </location>
</feature>
<keyword evidence="1" id="KW-0732">Signal</keyword>
<evidence type="ECO:0000256" key="1">
    <source>
        <dbReference type="SAM" id="SignalP"/>
    </source>
</evidence>
<dbReference type="CDD" id="cd09620">
    <property type="entry name" value="CBM9_like_3"/>
    <property type="match status" value="1"/>
</dbReference>
<dbReference type="GO" id="GO:0004553">
    <property type="term" value="F:hydrolase activity, hydrolyzing O-glycosyl compounds"/>
    <property type="evidence" value="ECO:0007669"/>
    <property type="project" value="InterPro"/>
</dbReference>
<sequence>MDGMPRLSHLQLSLAFAFFVTMASAQTIPSQPDSSTITATEADRDVPLTTDPSASFWQQTRPVFITGDTFGNPVPSHRTEVRSRWTKDSLYLLFISPYEQLNLKPSPQTATETNQLWNWDVAEAFIGSDFKNIRQYKEFEMSPQGEWVDLDIDLAKQGDKDAWKWNSGIKVSARIDRDRKIWYGAMRIPFASLGASSVASGTTFRINLFRCQGPTEGRHYLSWQPSMSKSFHVPEHFGTLVLASAKHPSR</sequence>
<dbReference type="SUPFAM" id="SSF49344">
    <property type="entry name" value="CBD9-like"/>
    <property type="match status" value="1"/>
</dbReference>
<dbReference type="InterPro" id="IPR010502">
    <property type="entry name" value="Carb-bd_dom_fam9"/>
</dbReference>
<dbReference type="GO" id="GO:0016052">
    <property type="term" value="P:carbohydrate catabolic process"/>
    <property type="evidence" value="ECO:0007669"/>
    <property type="project" value="InterPro"/>
</dbReference>
<dbReference type="Gene3D" id="2.60.40.1190">
    <property type="match status" value="1"/>
</dbReference>
<gene>
    <name evidence="3" type="ORF">BDD14_0391</name>
</gene>